<dbReference type="GeneID" id="103863205"/>
<dbReference type="OMA" id="EAPNIDQ"/>
<feature type="compositionally biased region" description="Gly residues" evidence="1">
    <location>
        <begin position="84"/>
        <end position="96"/>
    </location>
</feature>
<feature type="region of interest" description="Disordered" evidence="1">
    <location>
        <begin position="519"/>
        <end position="542"/>
    </location>
</feature>
<dbReference type="InParanoid" id="M4DE69"/>
<dbReference type="KEGG" id="brp:103863205"/>
<evidence type="ECO:0000256" key="1">
    <source>
        <dbReference type="SAM" id="MobiDB-lite"/>
    </source>
</evidence>
<organism evidence="2 3">
    <name type="scientific">Brassica campestris</name>
    <name type="common">Field mustard</name>
    <dbReference type="NCBI Taxonomy" id="3711"/>
    <lineage>
        <taxon>Eukaryota</taxon>
        <taxon>Viridiplantae</taxon>
        <taxon>Streptophyta</taxon>
        <taxon>Embryophyta</taxon>
        <taxon>Tracheophyta</taxon>
        <taxon>Spermatophyta</taxon>
        <taxon>Magnoliopsida</taxon>
        <taxon>eudicotyledons</taxon>
        <taxon>Gunneridae</taxon>
        <taxon>Pentapetalae</taxon>
        <taxon>rosids</taxon>
        <taxon>malvids</taxon>
        <taxon>Brassicales</taxon>
        <taxon>Brassicaceae</taxon>
        <taxon>Brassiceae</taxon>
        <taxon>Brassica</taxon>
    </lineage>
</organism>
<dbReference type="eggNOG" id="ENOG502S4NF">
    <property type="taxonomic scope" value="Eukaryota"/>
</dbReference>
<evidence type="ECO:0000313" key="3">
    <source>
        <dbReference type="Proteomes" id="UP000011750"/>
    </source>
</evidence>
<feature type="compositionally biased region" description="Polar residues" evidence="1">
    <location>
        <begin position="149"/>
        <end position="159"/>
    </location>
</feature>
<dbReference type="Proteomes" id="UP000011750">
    <property type="component" value="Chromosome A04"/>
</dbReference>
<feature type="compositionally biased region" description="Acidic residues" evidence="1">
    <location>
        <begin position="385"/>
        <end position="397"/>
    </location>
</feature>
<feature type="compositionally biased region" description="Basic and acidic residues" evidence="1">
    <location>
        <begin position="237"/>
        <end position="246"/>
    </location>
</feature>
<reference evidence="2 3" key="2">
    <citation type="journal article" date="2018" name="Hortic Res">
        <title>Improved Brassica rapa reference genome by single-molecule sequencing and chromosome conformation capture technologies.</title>
        <authorList>
            <person name="Zhang L."/>
            <person name="Cai X."/>
            <person name="Wu J."/>
            <person name="Liu M."/>
            <person name="Grob S."/>
            <person name="Cheng F."/>
            <person name="Liang J."/>
            <person name="Cai C."/>
            <person name="Liu Z."/>
            <person name="Liu B."/>
            <person name="Wang F."/>
            <person name="Li S."/>
            <person name="Liu F."/>
            <person name="Li X."/>
            <person name="Cheng L."/>
            <person name="Yang W."/>
            <person name="Li M.H."/>
            <person name="Grossniklaus U."/>
            <person name="Zheng H."/>
            <person name="Wang X."/>
        </authorList>
    </citation>
    <scope>NUCLEOTIDE SEQUENCE [LARGE SCALE GENOMIC DNA]</scope>
    <source>
        <strain evidence="2 3">cv. Chiifu-401-42</strain>
    </source>
</reference>
<dbReference type="EnsemblPlants" id="Bra014788.1">
    <property type="protein sequence ID" value="Bra014788.1-P"/>
    <property type="gene ID" value="Bra014788"/>
</dbReference>
<evidence type="ECO:0000313" key="2">
    <source>
        <dbReference type="EnsemblPlants" id="Bra014788.1-P"/>
    </source>
</evidence>
<dbReference type="HOGENOM" id="CLU_389022_0_0_1"/>
<dbReference type="PANTHER" id="PTHR35491:SF10">
    <property type="entry name" value="DENTIN SIALOPHOSPHOPROTEIN-LIKE PROTEIN"/>
    <property type="match status" value="1"/>
</dbReference>
<reference evidence="2" key="3">
    <citation type="submission" date="2023-03" db="UniProtKB">
        <authorList>
            <consortium name="EnsemblPlants"/>
        </authorList>
    </citation>
    <scope>IDENTIFICATION</scope>
    <source>
        <strain evidence="2">cv. Chiifu-401-42</strain>
    </source>
</reference>
<feature type="compositionally biased region" description="Basic and acidic residues" evidence="1">
    <location>
        <begin position="255"/>
        <end position="265"/>
    </location>
</feature>
<feature type="compositionally biased region" description="Polar residues" evidence="1">
    <location>
        <begin position="108"/>
        <end position="122"/>
    </location>
</feature>
<dbReference type="FunCoup" id="M4DE69">
    <property type="interactions" value="363"/>
</dbReference>
<dbReference type="OrthoDB" id="62853at2759"/>
<feature type="compositionally biased region" description="Basic and acidic residues" evidence="1">
    <location>
        <begin position="133"/>
        <end position="148"/>
    </location>
</feature>
<proteinExistence type="predicted"/>
<feature type="region of interest" description="Disordered" evidence="1">
    <location>
        <begin position="210"/>
        <end position="431"/>
    </location>
</feature>
<accession>M4DE69</accession>
<feature type="compositionally biased region" description="Basic and acidic residues" evidence="1">
    <location>
        <begin position="68"/>
        <end position="78"/>
    </location>
</feature>
<sequence length="724" mass="78323">MEEQREESASIGDCKAPLEETGEELGLASKPETLDDEVDVPAKEPCVEDDVEKGVSSESDDVVETDAFSEHETERYAVDVKPVNGGGSHEIAGEGGNEVIDEEANHAAEQNVQTEKPQQSSVVDGETLSVAGQEKESCDANMDVESKQANEANVGSETNNGKDSESVQVPEESTQETTCGEEDTTHKEENGEAMDVDYTVEETLETVVVDDAGNEASMVPTQDVPIAEADSNVVKGMEVDERKDNADMAANPKSSSEDAAPREVEQLDQNGLFDPRSDITNFIDFSGVSSWSGNVQDLKTESGNLSSLKEDKKATLTAEEVATEEDGDKVSSHAEGVENASSEAHVATECPEEASVAVLGSDANQDTMREEGVTTPEAPNIDQNQQEEDTVMEENPDNSDYAEAGTDSGIKTNGVKRKADVLSEEDSLGEGRKTVSLAKVSFAQRPSFKIGACIARAASQMAGSPSVLKGSNLGDETLSVESFVSQLHSAATDPVKENVVSELATGFFLDFRNSSASQQFVPEKASSKRGRSSNSSAAGGTEAFEFEEMGDTYWTDRVIHNGGEEQTPAATEKENYQVVPVELKPAQVKRTRRPYRRRQSQISYPLPSASDKPADFDENAPAELIMYFSETDTIPSEKNLSKMFRHFGPIRDSQTEVDEEKNRARVVFRKGADADVAYKSAGKFNIFGKKAVNYELSFTITETFKVKPYVVSLREEEAAVTLPA</sequence>
<name>M4DE69_BRACM</name>
<protein>
    <recommendedName>
        <fullName evidence="4">RRM domain-containing protein</fullName>
    </recommendedName>
</protein>
<dbReference type="Gramene" id="Bra014788.1">
    <property type="protein sequence ID" value="Bra014788.1-P"/>
    <property type="gene ID" value="Bra014788"/>
</dbReference>
<dbReference type="AlphaFoldDB" id="M4DE69"/>
<feature type="region of interest" description="Disordered" evidence="1">
    <location>
        <begin position="1"/>
        <end position="198"/>
    </location>
</feature>
<keyword evidence="3" id="KW-1185">Reference proteome</keyword>
<dbReference type="STRING" id="51351.M4DE69"/>
<evidence type="ECO:0008006" key="4">
    <source>
        <dbReference type="Google" id="ProtNLM"/>
    </source>
</evidence>
<feature type="compositionally biased region" description="Polar residues" evidence="1">
    <location>
        <begin position="287"/>
        <end position="307"/>
    </location>
</feature>
<dbReference type="PANTHER" id="PTHR35491">
    <property type="entry name" value="OS12G0638500-LIKE PROTEIN"/>
    <property type="match status" value="1"/>
</dbReference>
<reference evidence="2 3" key="1">
    <citation type="journal article" date="2011" name="Nat. Genet.">
        <title>The genome of the mesopolyploid crop species Brassica rapa.</title>
        <authorList>
            <consortium name="Brassica rapa Genome Sequencing Project Consortium"/>
            <person name="Wang X."/>
            <person name="Wang H."/>
            <person name="Wang J."/>
            <person name="Sun R."/>
            <person name="Wu J."/>
            <person name="Liu S."/>
            <person name="Bai Y."/>
            <person name="Mun J.H."/>
            <person name="Bancroft I."/>
            <person name="Cheng F."/>
            <person name="Huang S."/>
            <person name="Li X."/>
            <person name="Hua W."/>
            <person name="Wang J."/>
            <person name="Wang X."/>
            <person name="Freeling M."/>
            <person name="Pires J.C."/>
            <person name="Paterson A.H."/>
            <person name="Chalhoub B."/>
            <person name="Wang B."/>
            <person name="Hayward A."/>
            <person name="Sharpe A.G."/>
            <person name="Park B.S."/>
            <person name="Weisshaar B."/>
            <person name="Liu B."/>
            <person name="Li B."/>
            <person name="Liu B."/>
            <person name="Tong C."/>
            <person name="Song C."/>
            <person name="Duran C."/>
            <person name="Peng C."/>
            <person name="Geng C."/>
            <person name="Koh C."/>
            <person name="Lin C."/>
            <person name="Edwards D."/>
            <person name="Mu D."/>
            <person name="Shen D."/>
            <person name="Soumpourou E."/>
            <person name="Li F."/>
            <person name="Fraser F."/>
            <person name="Conant G."/>
            <person name="Lassalle G."/>
            <person name="King G.J."/>
            <person name="Bonnema G."/>
            <person name="Tang H."/>
            <person name="Wang H."/>
            <person name="Belcram H."/>
            <person name="Zhou H."/>
            <person name="Hirakawa H."/>
            <person name="Abe H."/>
            <person name="Guo H."/>
            <person name="Wang H."/>
            <person name="Jin H."/>
            <person name="Parkin I.A."/>
            <person name="Batley J."/>
            <person name="Kim J.S."/>
            <person name="Just J."/>
            <person name="Li J."/>
            <person name="Xu J."/>
            <person name="Deng J."/>
            <person name="Kim J.A."/>
            <person name="Li J."/>
            <person name="Yu J."/>
            <person name="Meng J."/>
            <person name="Wang J."/>
            <person name="Min J."/>
            <person name="Poulain J."/>
            <person name="Wang J."/>
            <person name="Hatakeyama K."/>
            <person name="Wu K."/>
            <person name="Wang L."/>
            <person name="Fang L."/>
            <person name="Trick M."/>
            <person name="Links M.G."/>
            <person name="Zhao M."/>
            <person name="Jin M."/>
            <person name="Ramchiary N."/>
            <person name="Drou N."/>
            <person name="Berkman P.J."/>
            <person name="Cai Q."/>
            <person name="Huang Q."/>
            <person name="Li R."/>
            <person name="Tabata S."/>
            <person name="Cheng S."/>
            <person name="Zhang S."/>
            <person name="Zhang S."/>
            <person name="Huang S."/>
            <person name="Sato S."/>
            <person name="Sun S."/>
            <person name="Kwon S.J."/>
            <person name="Choi S.R."/>
            <person name="Lee T.H."/>
            <person name="Fan W."/>
            <person name="Zhao X."/>
            <person name="Tan X."/>
            <person name="Xu X."/>
            <person name="Wang Y."/>
            <person name="Qiu Y."/>
            <person name="Yin Y."/>
            <person name="Li Y."/>
            <person name="Du Y."/>
            <person name="Liao Y."/>
            <person name="Lim Y."/>
            <person name="Narusaka Y."/>
            <person name="Wang Y."/>
            <person name="Wang Z."/>
            <person name="Li Z."/>
            <person name="Wang Z."/>
            <person name="Xiong Z."/>
            <person name="Zhang Z."/>
        </authorList>
    </citation>
    <scope>NUCLEOTIDE SEQUENCE [LARGE SCALE GENOMIC DNA]</scope>
    <source>
        <strain evidence="2 3">cv. Chiifu-401-42</strain>
    </source>
</reference>
<feature type="compositionally biased region" description="Low complexity" evidence="1">
    <location>
        <begin position="532"/>
        <end position="542"/>
    </location>
</feature>